<comment type="caution">
    <text evidence="1">The sequence shown here is derived from an EMBL/GenBank/DDBJ whole genome shotgun (WGS) entry which is preliminary data.</text>
</comment>
<proteinExistence type="predicted"/>
<name>A0ACC1HCE6_9FUNG</name>
<keyword evidence="2" id="KW-1185">Reference proteome</keyword>
<keyword evidence="1" id="KW-0436">Ligase</keyword>
<gene>
    <name evidence="1" type="primary">SLM5</name>
    <name evidence="1" type="ORF">EV182_006046</name>
</gene>
<sequence length="303" mass="34046">GGGETFFAATSGSRLSAAADRPATGDVRQDAVAGMERGFFGKRVNLTVSGQLHAEVIASAMPRVYTFGPVFRAEPSQTGRHLAEFWMLEVECAFIDKLSQLMDIIEASVKRATQYLQEVASEDLGLFNRWVFPGLDRRLMAITATRPYPRMTYTEAVEVLRRAQPREPFRYEPKWGVGLQSEHERYLATAYCKGPVFVTDYPKAVKPFYMLPNPDGRTVACMDLLVPGPCELAGGSMREHRLEMLQRSIEEFGMSAESLDWYLDLRRHGTVPHGGFGVGFERYIQMITGLESIRDVVPFPRYA</sequence>
<evidence type="ECO:0000313" key="2">
    <source>
        <dbReference type="Proteomes" id="UP001145114"/>
    </source>
</evidence>
<dbReference type="EC" id="6.1.1.22" evidence="1"/>
<dbReference type="Proteomes" id="UP001145114">
    <property type="component" value="Unassembled WGS sequence"/>
</dbReference>
<protein>
    <submittedName>
        <fullName evidence="1">Asparaginyl-tRNA synthetase</fullName>
        <ecNumber evidence="1">6.1.1.22</ecNumber>
    </submittedName>
</protein>
<organism evidence="1 2">
    <name type="scientific">Spiromyces aspiralis</name>
    <dbReference type="NCBI Taxonomy" id="68401"/>
    <lineage>
        <taxon>Eukaryota</taxon>
        <taxon>Fungi</taxon>
        <taxon>Fungi incertae sedis</taxon>
        <taxon>Zoopagomycota</taxon>
        <taxon>Kickxellomycotina</taxon>
        <taxon>Kickxellomycetes</taxon>
        <taxon>Kickxellales</taxon>
        <taxon>Kickxellaceae</taxon>
        <taxon>Spiromyces</taxon>
    </lineage>
</organism>
<accession>A0ACC1HCE6</accession>
<evidence type="ECO:0000313" key="1">
    <source>
        <dbReference type="EMBL" id="KAJ1673016.1"/>
    </source>
</evidence>
<dbReference type="EMBL" id="JAMZIH010007502">
    <property type="protein sequence ID" value="KAJ1673016.1"/>
    <property type="molecule type" value="Genomic_DNA"/>
</dbReference>
<feature type="non-terminal residue" evidence="1">
    <location>
        <position position="1"/>
    </location>
</feature>
<feature type="non-terminal residue" evidence="1">
    <location>
        <position position="303"/>
    </location>
</feature>
<reference evidence="1" key="1">
    <citation type="submission" date="2022-06" db="EMBL/GenBank/DDBJ databases">
        <title>Phylogenomic reconstructions and comparative analyses of Kickxellomycotina fungi.</title>
        <authorList>
            <person name="Reynolds N.K."/>
            <person name="Stajich J.E."/>
            <person name="Barry K."/>
            <person name="Grigoriev I.V."/>
            <person name="Crous P."/>
            <person name="Smith M.E."/>
        </authorList>
    </citation>
    <scope>NUCLEOTIDE SEQUENCE</scope>
    <source>
        <strain evidence="1">RSA 2271</strain>
    </source>
</reference>